<keyword evidence="11" id="KW-0961">Cell wall biogenesis/degradation</keyword>
<dbReference type="InterPro" id="IPR015956">
    <property type="entry name" value="Peniciliin-bd_prot_C_sf"/>
</dbReference>
<evidence type="ECO:0000256" key="3">
    <source>
        <dbReference type="ARBA" id="ARBA00007164"/>
    </source>
</evidence>
<dbReference type="SUPFAM" id="SSF69189">
    <property type="entry name" value="Penicillin-binding protein associated domain"/>
    <property type="match status" value="1"/>
</dbReference>
<dbReference type="Gene3D" id="3.40.710.10">
    <property type="entry name" value="DD-peptidase/beta-lactamase superfamily"/>
    <property type="match status" value="1"/>
</dbReference>
<name>A0ABT2WJ37_9BACI</name>
<reference evidence="15 16" key="1">
    <citation type="submission" date="2022-10" db="EMBL/GenBank/DDBJ databases">
        <title>Description of Fervidibacillus gen. nov. in the family Fervidibacillaceae fam. nov. with two species, Fervidibacillus albus sp. nov., and Fervidibacillus halotolerans sp. nov., isolated from tidal flat sediments.</title>
        <authorList>
            <person name="Kwon K.K."/>
            <person name="Yang S.-H."/>
        </authorList>
    </citation>
    <scope>NUCLEOTIDE SEQUENCE [LARGE SCALE GENOMIC DNA]</scope>
    <source>
        <strain evidence="15 16">DSM 23332</strain>
    </source>
</reference>
<dbReference type="InterPro" id="IPR018044">
    <property type="entry name" value="Peptidase_S11"/>
</dbReference>
<evidence type="ECO:0000256" key="7">
    <source>
        <dbReference type="ARBA" id="ARBA00022729"/>
    </source>
</evidence>
<accession>A0ABT2WJ37</accession>
<comment type="function">
    <text evidence="1">Removes C-terminal D-alanyl residues from sugar-peptide cell wall precursors.</text>
</comment>
<comment type="similarity">
    <text evidence="3 13">Belongs to the peptidase S11 family.</text>
</comment>
<dbReference type="PRINTS" id="PR00725">
    <property type="entry name" value="DADACBPTASE1"/>
</dbReference>
<dbReference type="SMART" id="SM00936">
    <property type="entry name" value="PBP5_C"/>
    <property type="match status" value="1"/>
</dbReference>
<evidence type="ECO:0000256" key="6">
    <source>
        <dbReference type="ARBA" id="ARBA00022670"/>
    </source>
</evidence>
<evidence type="ECO:0000256" key="8">
    <source>
        <dbReference type="ARBA" id="ARBA00022801"/>
    </source>
</evidence>
<keyword evidence="8" id="KW-0378">Hydrolase</keyword>
<evidence type="ECO:0000256" key="11">
    <source>
        <dbReference type="ARBA" id="ARBA00023316"/>
    </source>
</evidence>
<feature type="domain" description="Peptidase S11 D-Ala-D-Ala carboxypeptidase A C-terminal" evidence="14">
    <location>
        <begin position="302"/>
        <end position="412"/>
    </location>
</feature>
<evidence type="ECO:0000256" key="13">
    <source>
        <dbReference type="RuleBase" id="RU004016"/>
    </source>
</evidence>
<comment type="caution">
    <text evidence="15">The sequence shown here is derived from an EMBL/GenBank/DDBJ whole genome shotgun (WGS) entry which is preliminary data.</text>
</comment>
<keyword evidence="9" id="KW-0133">Cell shape</keyword>
<dbReference type="EC" id="3.4.16.4" evidence="4"/>
<evidence type="ECO:0000313" key="16">
    <source>
        <dbReference type="Proteomes" id="UP001208656"/>
    </source>
</evidence>
<keyword evidence="16" id="KW-1185">Reference proteome</keyword>
<evidence type="ECO:0000313" key="15">
    <source>
        <dbReference type="EMBL" id="MCU9595663.1"/>
    </source>
</evidence>
<evidence type="ECO:0000256" key="5">
    <source>
        <dbReference type="ARBA" id="ARBA00022645"/>
    </source>
</evidence>
<dbReference type="EMBL" id="JAOUSE010000067">
    <property type="protein sequence ID" value="MCU9595663.1"/>
    <property type="molecule type" value="Genomic_DNA"/>
</dbReference>
<dbReference type="PANTHER" id="PTHR21581">
    <property type="entry name" value="D-ALANYL-D-ALANINE CARBOXYPEPTIDASE"/>
    <property type="match status" value="1"/>
</dbReference>
<evidence type="ECO:0000256" key="4">
    <source>
        <dbReference type="ARBA" id="ARBA00012448"/>
    </source>
</evidence>
<evidence type="ECO:0000256" key="1">
    <source>
        <dbReference type="ARBA" id="ARBA00003217"/>
    </source>
</evidence>
<gene>
    <name evidence="15" type="ORF">OEV82_14625</name>
</gene>
<keyword evidence="10" id="KW-0573">Peptidoglycan synthesis</keyword>
<organism evidence="15 16">
    <name type="scientific">Pallidibacillus thermolactis</name>
    <dbReference type="NCBI Taxonomy" id="251051"/>
    <lineage>
        <taxon>Bacteria</taxon>
        <taxon>Bacillati</taxon>
        <taxon>Bacillota</taxon>
        <taxon>Bacilli</taxon>
        <taxon>Bacillales</taxon>
        <taxon>Bacillaceae</taxon>
        <taxon>Pallidibacillus</taxon>
    </lineage>
</organism>
<dbReference type="PANTHER" id="PTHR21581:SF11">
    <property type="entry name" value="D-ALANYL-D-ALANINE CARBOXYPEPTIDASE DACA"/>
    <property type="match status" value="1"/>
</dbReference>
<sequence>MTTIIKRLFIYTLLIFFILPMITGVKTASAASNDPLNLEAEAAILIDAETGKVLYEKNADKRLGVASMSKMMTEYLVLESIADGKIKWDQKVLISEFIHKLSSPNLGLSTVGLTEGEEYTVKELYESMAIHSANASTVALAELVAGSEENFVKMMNEKAEELGLENYYFVNSTGLNNSDMLGRHPAGTDENEENLMSARDTAKLAYHLLKDYPEVLEIASKPELNFRGTVYKNFNWMLPGLIYEYKGVDGLKTGSTNFAGYGFTATAILDGQRYISVVMKTPSQAARFTDTRNILNYAKGNFGKTEVVTENKAIKGNESLAVDKGKENSVKVAPKNSLDLVIKNGEEENYKAKVVIDKEKLNENGELTAPVKKGDVVGYVTYEYTGEGEDLGFLYKDKPIKVDLVATEDVEKANWFVLMFRSIGDFLVGLWDGITSTVAGWFS</sequence>
<dbReference type="Proteomes" id="UP001208656">
    <property type="component" value="Unassembled WGS sequence"/>
</dbReference>
<dbReference type="GO" id="GO:0004180">
    <property type="term" value="F:carboxypeptidase activity"/>
    <property type="evidence" value="ECO:0007669"/>
    <property type="project" value="UniProtKB-KW"/>
</dbReference>
<dbReference type="Gene3D" id="2.60.410.10">
    <property type="entry name" value="D-Ala-D-Ala carboxypeptidase, C-terminal domain"/>
    <property type="match status" value="1"/>
</dbReference>
<dbReference type="InterPro" id="IPR037167">
    <property type="entry name" value="Peptidase_S11_C_sf"/>
</dbReference>
<evidence type="ECO:0000256" key="12">
    <source>
        <dbReference type="ARBA" id="ARBA00034000"/>
    </source>
</evidence>
<dbReference type="InterPro" id="IPR001967">
    <property type="entry name" value="Peptidase_S11_N"/>
</dbReference>
<evidence type="ECO:0000256" key="10">
    <source>
        <dbReference type="ARBA" id="ARBA00022984"/>
    </source>
</evidence>
<dbReference type="Pfam" id="PF00768">
    <property type="entry name" value="Peptidase_S11"/>
    <property type="match status" value="1"/>
</dbReference>
<keyword evidence="6" id="KW-0645">Protease</keyword>
<dbReference type="SUPFAM" id="SSF56601">
    <property type="entry name" value="beta-lactamase/transpeptidase-like"/>
    <property type="match status" value="1"/>
</dbReference>
<dbReference type="Pfam" id="PF07943">
    <property type="entry name" value="PBP5_C"/>
    <property type="match status" value="1"/>
</dbReference>
<evidence type="ECO:0000256" key="9">
    <source>
        <dbReference type="ARBA" id="ARBA00022960"/>
    </source>
</evidence>
<protein>
    <recommendedName>
        <fullName evidence="4">serine-type D-Ala-D-Ala carboxypeptidase</fullName>
        <ecNumber evidence="4">3.4.16.4</ecNumber>
    </recommendedName>
</protein>
<comment type="catalytic activity">
    <reaction evidence="12">
        <text>Preferential cleavage: (Ac)2-L-Lys-D-Ala-|-D-Ala. Also transpeptidation of peptidyl-alanyl moieties that are N-acyl substituents of D-alanine.</text>
        <dbReference type="EC" id="3.4.16.4"/>
    </reaction>
</comment>
<keyword evidence="5 15" id="KW-0121">Carboxypeptidase</keyword>
<dbReference type="InterPro" id="IPR012907">
    <property type="entry name" value="Peptidase_S11_C"/>
</dbReference>
<proteinExistence type="inferred from homology"/>
<comment type="pathway">
    <text evidence="2">Cell wall biogenesis; peptidoglycan biosynthesis.</text>
</comment>
<evidence type="ECO:0000256" key="2">
    <source>
        <dbReference type="ARBA" id="ARBA00004752"/>
    </source>
</evidence>
<keyword evidence="7" id="KW-0732">Signal</keyword>
<evidence type="ECO:0000259" key="14">
    <source>
        <dbReference type="SMART" id="SM00936"/>
    </source>
</evidence>
<dbReference type="InterPro" id="IPR012338">
    <property type="entry name" value="Beta-lactam/transpept-like"/>
</dbReference>